<protein>
    <submittedName>
        <fullName evidence="1">Uncharacterized protein</fullName>
    </submittedName>
</protein>
<feature type="non-terminal residue" evidence="1">
    <location>
        <position position="41"/>
    </location>
</feature>
<comment type="caution">
    <text evidence="1">The sequence shown here is derived from an EMBL/GenBank/DDBJ whole genome shotgun (WGS) entry which is preliminary data.</text>
</comment>
<accession>X1NVK7</accession>
<dbReference type="AlphaFoldDB" id="X1NVK7"/>
<proteinExistence type="predicted"/>
<name>X1NVK7_9ZZZZ</name>
<gene>
    <name evidence="1" type="ORF">S06H3_25599</name>
</gene>
<evidence type="ECO:0000313" key="1">
    <source>
        <dbReference type="EMBL" id="GAI22694.1"/>
    </source>
</evidence>
<reference evidence="1" key="1">
    <citation type="journal article" date="2014" name="Front. Microbiol.">
        <title>High frequency of phylogenetically diverse reductive dehalogenase-homologous genes in deep subseafloor sedimentary metagenomes.</title>
        <authorList>
            <person name="Kawai M."/>
            <person name="Futagami T."/>
            <person name="Toyoda A."/>
            <person name="Takaki Y."/>
            <person name="Nishi S."/>
            <person name="Hori S."/>
            <person name="Arai W."/>
            <person name="Tsubouchi T."/>
            <person name="Morono Y."/>
            <person name="Uchiyama I."/>
            <person name="Ito T."/>
            <person name="Fujiyama A."/>
            <person name="Inagaki F."/>
            <person name="Takami H."/>
        </authorList>
    </citation>
    <scope>NUCLEOTIDE SEQUENCE</scope>
    <source>
        <strain evidence="1">Expedition CK06-06</strain>
    </source>
</reference>
<organism evidence="1">
    <name type="scientific">marine sediment metagenome</name>
    <dbReference type="NCBI Taxonomy" id="412755"/>
    <lineage>
        <taxon>unclassified sequences</taxon>
        <taxon>metagenomes</taxon>
        <taxon>ecological metagenomes</taxon>
    </lineage>
</organism>
<dbReference type="EMBL" id="BARV01014748">
    <property type="protein sequence ID" value="GAI22694.1"/>
    <property type="molecule type" value="Genomic_DNA"/>
</dbReference>
<sequence length="41" mass="4224">MKRIRLTGATAVVVVVTLIAGTGKTFGSFANTVDLSEGRVS</sequence>